<accession>A0ABS4MHQ8</accession>
<dbReference type="InterPro" id="IPR027417">
    <property type="entry name" value="P-loop_NTPase"/>
</dbReference>
<keyword evidence="2" id="KW-1185">Reference proteome</keyword>
<dbReference type="EMBL" id="JAGGLU010000017">
    <property type="protein sequence ID" value="MBP2058876.1"/>
    <property type="molecule type" value="Genomic_DNA"/>
</dbReference>
<dbReference type="SUPFAM" id="SSF52540">
    <property type="entry name" value="P-loop containing nucleoside triphosphate hydrolases"/>
    <property type="match status" value="1"/>
</dbReference>
<organism evidence="1 2">
    <name type="scientific">Lactobacillus colini</name>
    <dbReference type="NCBI Taxonomy" id="1819254"/>
    <lineage>
        <taxon>Bacteria</taxon>
        <taxon>Bacillati</taxon>
        <taxon>Bacillota</taxon>
        <taxon>Bacilli</taxon>
        <taxon>Lactobacillales</taxon>
        <taxon>Lactobacillaceae</taxon>
        <taxon>Lactobacillus</taxon>
    </lineage>
</organism>
<protein>
    <recommendedName>
        <fullName evidence="3">Uridine kinase</fullName>
    </recommendedName>
</protein>
<evidence type="ECO:0000313" key="2">
    <source>
        <dbReference type="Proteomes" id="UP001519292"/>
    </source>
</evidence>
<evidence type="ECO:0000313" key="1">
    <source>
        <dbReference type="EMBL" id="MBP2058876.1"/>
    </source>
</evidence>
<comment type="caution">
    <text evidence="1">The sequence shown here is derived from an EMBL/GenBank/DDBJ whole genome shotgun (WGS) entry which is preliminary data.</text>
</comment>
<name>A0ABS4MHQ8_9LACO</name>
<proteinExistence type="predicted"/>
<reference evidence="1 2" key="1">
    <citation type="submission" date="2021-03" db="EMBL/GenBank/DDBJ databases">
        <title>Genomic Encyclopedia of Type Strains, Phase IV (KMG-IV): sequencing the most valuable type-strain genomes for metagenomic binning, comparative biology and taxonomic classification.</title>
        <authorList>
            <person name="Goeker M."/>
        </authorList>
    </citation>
    <scope>NUCLEOTIDE SEQUENCE [LARGE SCALE GENOMIC DNA]</scope>
    <source>
        <strain evidence="1 2">DSM 101872</strain>
    </source>
</reference>
<dbReference type="Proteomes" id="UP001519292">
    <property type="component" value="Unassembled WGS sequence"/>
</dbReference>
<gene>
    <name evidence="1" type="ORF">J2Z60_002067</name>
</gene>
<sequence>MSNRLQKHFGYQNCLVLHQDVIRRDILHAGDRIGTLAVGLIEIMVEYGLKNYPIVILEGILRKDVYGQMLHKLVFENKSLVYYLDIPFEKTLQRDQLKKSPFGSKKLESWWRKQDYLDKDDIILNDEQADNWYEQILDDIKNS</sequence>
<evidence type="ECO:0008006" key="3">
    <source>
        <dbReference type="Google" id="ProtNLM"/>
    </source>
</evidence>